<gene>
    <name evidence="9 10" type="primary">LOC135193775</name>
</gene>
<dbReference type="InterPro" id="IPR050430">
    <property type="entry name" value="Peptidase_S1"/>
</dbReference>
<evidence type="ECO:0000256" key="5">
    <source>
        <dbReference type="ARBA" id="ARBA00023157"/>
    </source>
</evidence>
<dbReference type="Proteomes" id="UP001652626">
    <property type="component" value="Chromosome 3"/>
</dbReference>
<dbReference type="Pfam" id="PF00089">
    <property type="entry name" value="Trypsin"/>
    <property type="match status" value="1"/>
</dbReference>
<evidence type="ECO:0000313" key="9">
    <source>
        <dbReference type="RefSeq" id="XP_064073755.1"/>
    </source>
</evidence>
<keyword evidence="2" id="KW-0645">Protease</keyword>
<evidence type="ECO:0000256" key="1">
    <source>
        <dbReference type="ARBA" id="ARBA00007664"/>
    </source>
</evidence>
<evidence type="ECO:0000313" key="10">
    <source>
        <dbReference type="RefSeq" id="XP_064073762.1"/>
    </source>
</evidence>
<evidence type="ECO:0000313" key="8">
    <source>
        <dbReference type="Proteomes" id="UP001652626"/>
    </source>
</evidence>
<dbReference type="InterPro" id="IPR009003">
    <property type="entry name" value="Peptidase_S1_PA"/>
</dbReference>
<dbReference type="SMART" id="SM00020">
    <property type="entry name" value="Tryp_SPc"/>
    <property type="match status" value="1"/>
</dbReference>
<evidence type="ECO:0000256" key="2">
    <source>
        <dbReference type="ARBA" id="ARBA00022670"/>
    </source>
</evidence>
<dbReference type="InterPro" id="IPR001314">
    <property type="entry name" value="Peptidase_S1A"/>
</dbReference>
<dbReference type="GeneID" id="135193775"/>
<dbReference type="PANTHER" id="PTHR24276">
    <property type="entry name" value="POLYSERASE-RELATED"/>
    <property type="match status" value="1"/>
</dbReference>
<comment type="similarity">
    <text evidence="1">Belongs to the peptidase S1 family.</text>
</comment>
<organism evidence="8 9">
    <name type="scientific">Vanessa tameamea</name>
    <name type="common">Kamehameha butterfly</name>
    <dbReference type="NCBI Taxonomy" id="334116"/>
    <lineage>
        <taxon>Eukaryota</taxon>
        <taxon>Metazoa</taxon>
        <taxon>Ecdysozoa</taxon>
        <taxon>Arthropoda</taxon>
        <taxon>Hexapoda</taxon>
        <taxon>Insecta</taxon>
        <taxon>Pterygota</taxon>
        <taxon>Neoptera</taxon>
        <taxon>Endopterygota</taxon>
        <taxon>Lepidoptera</taxon>
        <taxon>Glossata</taxon>
        <taxon>Ditrysia</taxon>
        <taxon>Papilionoidea</taxon>
        <taxon>Nymphalidae</taxon>
        <taxon>Nymphalinae</taxon>
        <taxon>Vanessa</taxon>
    </lineage>
</organism>
<sequence length="268" mass="29155">MEKSYFLVPILLLCLFIEDVVSRRRHYRGKSSDVKKSYNKIVGGYNTTIQDVPYQVYLLLQMGTDYYQCGGSIISERYILTAAHCLTGITRIYIRAGSTLADSGGTQYNTSRYRQHPFYNPMNSDYDVGIINVPSGITLDGVNTRAVPLPKAGTKINNGTNVLVTGWGDTTENGQVSENLMGVQVPTVSNEECRRSYSTLTSRQFCAGVPEGGKDSCQGDSGGPAVETDTGTQLGIVSFGSGCARPGTPGVYTNVPKVRRWIKMNSGV</sequence>
<evidence type="ECO:0000256" key="4">
    <source>
        <dbReference type="ARBA" id="ARBA00022825"/>
    </source>
</evidence>
<dbReference type="PROSITE" id="PS00134">
    <property type="entry name" value="TRYPSIN_HIS"/>
    <property type="match status" value="1"/>
</dbReference>
<keyword evidence="6" id="KW-0732">Signal</keyword>
<accession>A0ABM4AR31</accession>
<name>A0ABM4AR31_VANTA</name>
<dbReference type="InterPro" id="IPR043504">
    <property type="entry name" value="Peptidase_S1_PA_chymotrypsin"/>
</dbReference>
<keyword evidence="3" id="KW-0378">Hydrolase</keyword>
<keyword evidence="8" id="KW-1185">Reference proteome</keyword>
<keyword evidence="5" id="KW-1015">Disulfide bond</keyword>
<dbReference type="SUPFAM" id="SSF50494">
    <property type="entry name" value="Trypsin-like serine proteases"/>
    <property type="match status" value="1"/>
</dbReference>
<evidence type="ECO:0000259" key="7">
    <source>
        <dbReference type="PROSITE" id="PS50240"/>
    </source>
</evidence>
<dbReference type="CDD" id="cd00190">
    <property type="entry name" value="Tryp_SPc"/>
    <property type="match status" value="1"/>
</dbReference>
<protein>
    <submittedName>
        <fullName evidence="9 10">Trypsin-7-like</fullName>
    </submittedName>
</protein>
<dbReference type="InterPro" id="IPR018114">
    <property type="entry name" value="TRYPSIN_HIS"/>
</dbReference>
<dbReference type="PRINTS" id="PR00722">
    <property type="entry name" value="CHYMOTRYPSIN"/>
</dbReference>
<dbReference type="RefSeq" id="XP_064073762.1">
    <property type="nucleotide sequence ID" value="XM_064217692.1"/>
</dbReference>
<feature type="domain" description="Peptidase S1" evidence="7">
    <location>
        <begin position="41"/>
        <end position="267"/>
    </location>
</feature>
<evidence type="ECO:0000256" key="6">
    <source>
        <dbReference type="SAM" id="SignalP"/>
    </source>
</evidence>
<reference evidence="8 9" key="1">
    <citation type="submission" date="2025-05" db="UniProtKB">
        <authorList>
            <consortium name="RefSeq"/>
        </authorList>
    </citation>
    <scope>NUCLEOTIDE SEQUENCE [LARGE SCALE GENOMIC DNA]</scope>
    <source>
        <tissue evidence="9 10">Whole body</tissue>
    </source>
</reference>
<dbReference type="Gene3D" id="2.40.10.10">
    <property type="entry name" value="Trypsin-like serine proteases"/>
    <property type="match status" value="1"/>
</dbReference>
<evidence type="ECO:0000256" key="3">
    <source>
        <dbReference type="ARBA" id="ARBA00022801"/>
    </source>
</evidence>
<dbReference type="RefSeq" id="XP_064073755.1">
    <property type="nucleotide sequence ID" value="XM_064217685.1"/>
</dbReference>
<feature type="chain" id="PRO_5045025780" evidence="6">
    <location>
        <begin position="23"/>
        <end position="268"/>
    </location>
</feature>
<keyword evidence="4" id="KW-0720">Serine protease</keyword>
<proteinExistence type="inferred from homology"/>
<dbReference type="InterPro" id="IPR001254">
    <property type="entry name" value="Trypsin_dom"/>
</dbReference>
<feature type="signal peptide" evidence="6">
    <location>
        <begin position="1"/>
        <end position="22"/>
    </location>
</feature>
<dbReference type="PROSITE" id="PS50240">
    <property type="entry name" value="TRYPSIN_DOM"/>
    <property type="match status" value="1"/>
</dbReference>
<dbReference type="PANTHER" id="PTHR24276:SF91">
    <property type="entry name" value="AT26814P-RELATED"/>
    <property type="match status" value="1"/>
</dbReference>